<sequence>MPTYEQRYLLDTLKELKKLKRVHRAEYDLLYFMLEYFSEDGNPGNPGNLIPTGINYDNSALFHKELCRLLDEITMGKVKSNVAWCVGRGHAKTAYLSNGYLCHQLVYRHKKYIVLVSETTGVAGDFIGWTRNQLKHNRKLREDFGELLSAQKTKNIADNNEEFITYENQKVEARGIGTQVRGLRNNETRPDLFLLDDLESKDNTNTPEAIAKNKAWFCEELLEALDVSGMCIYMGTIVAYDSLLDWVIKKRKDFKSRKFPAILSWSERPDLWDEWRKIYNSDDPEALEKSDEFFNDNKEEMLCGTQVLWEARFSYLDLMKKRENNGIKAFNQEYLGEPTDEERQIFKQDYFHYFTEEEIAGRDFDYIGAIDFAMGKEKGDYSVIATLAKSKQSNVCYVVDVFMERVHPDVLLSEAVQRALRFQYKALAVEAQHAQEWFADKLAEKLQEHGYPAYTRLKQIKQRTRKELRIEALLPDIQAGRIRFKRDMKDVLEQFYMYPMHKHDDAPDAIQMAFTCAKGSHVTVRTSKKRLR</sequence>
<dbReference type="InterPro" id="IPR006517">
    <property type="entry name" value="Phage_terminase_lsu-like_C"/>
</dbReference>
<name>A0AA45WRS7_9BACL</name>
<organism evidence="3 4">
    <name type="scientific">Laceyella tengchongensis</name>
    <dbReference type="NCBI Taxonomy" id="574699"/>
    <lineage>
        <taxon>Bacteria</taxon>
        <taxon>Bacillati</taxon>
        <taxon>Bacillota</taxon>
        <taxon>Bacilli</taxon>
        <taxon>Bacillales</taxon>
        <taxon>Thermoactinomycetaceae</taxon>
        <taxon>Laceyella</taxon>
    </lineage>
</organism>
<accession>A0AA45WRS7</accession>
<dbReference type="NCBIfam" id="TIGR01630">
    <property type="entry name" value="psiM2_ORF9"/>
    <property type="match status" value="1"/>
</dbReference>
<keyword evidence="1" id="KW-1188">Viral release from host cell</keyword>
<dbReference type="Pfam" id="PF17289">
    <property type="entry name" value="Terminase_6C"/>
    <property type="match status" value="1"/>
</dbReference>
<dbReference type="AlphaFoldDB" id="A0AA45WRS7"/>
<protein>
    <submittedName>
        <fullName evidence="3">Phage uncharacterized protein (Putative large terminase), C-terminal domain-containing protein</fullName>
    </submittedName>
</protein>
<dbReference type="Gene3D" id="3.30.420.240">
    <property type="match status" value="1"/>
</dbReference>
<evidence type="ECO:0000259" key="2">
    <source>
        <dbReference type="Pfam" id="PF17289"/>
    </source>
</evidence>
<dbReference type="RefSeq" id="WP_284724610.1">
    <property type="nucleotide sequence ID" value="NZ_FXTU01000009.1"/>
</dbReference>
<dbReference type="Gene3D" id="3.40.50.300">
    <property type="entry name" value="P-loop containing nucleotide triphosphate hydrolases"/>
    <property type="match status" value="1"/>
</dbReference>
<gene>
    <name evidence="3" type="ORF">SAMN06265361_10960</name>
</gene>
<comment type="caution">
    <text evidence="3">The sequence shown here is derived from an EMBL/GenBank/DDBJ whole genome shotgun (WGS) entry which is preliminary data.</text>
</comment>
<evidence type="ECO:0000313" key="3">
    <source>
        <dbReference type="EMBL" id="SMP32854.1"/>
    </source>
</evidence>
<dbReference type="EMBL" id="FXTU01000009">
    <property type="protein sequence ID" value="SMP32854.1"/>
    <property type="molecule type" value="Genomic_DNA"/>
</dbReference>
<dbReference type="InterPro" id="IPR035421">
    <property type="entry name" value="Terminase_6C"/>
</dbReference>
<evidence type="ECO:0000313" key="4">
    <source>
        <dbReference type="Proteomes" id="UP001157946"/>
    </source>
</evidence>
<dbReference type="Proteomes" id="UP001157946">
    <property type="component" value="Unassembled WGS sequence"/>
</dbReference>
<keyword evidence="4" id="KW-1185">Reference proteome</keyword>
<evidence type="ECO:0000256" key="1">
    <source>
        <dbReference type="ARBA" id="ARBA00022612"/>
    </source>
</evidence>
<proteinExistence type="predicted"/>
<reference evidence="3" key="1">
    <citation type="submission" date="2017-05" db="EMBL/GenBank/DDBJ databases">
        <authorList>
            <person name="Varghese N."/>
            <person name="Submissions S."/>
        </authorList>
    </citation>
    <scope>NUCLEOTIDE SEQUENCE</scope>
    <source>
        <strain evidence="3">DSM 45262</strain>
    </source>
</reference>
<dbReference type="InterPro" id="IPR027417">
    <property type="entry name" value="P-loop_NTPase"/>
</dbReference>
<feature type="domain" description="Terminase large subunit gp17-like C-terminal" evidence="2">
    <location>
        <begin position="369"/>
        <end position="514"/>
    </location>
</feature>